<name>A0A5C6LMW9_9BACT</name>
<gene>
    <name evidence="1" type="ORF">FEF09_20475</name>
</gene>
<sequence length="111" mass="12119">MKNGFRIEHTEPKNGIVEFTYVGFTGKGDAVNVGPTAIRDPKVKNAAKVKDKQLFLDLVVWKKVGDAGVKGAGTAMFNLAVEIFKNDFTESGHNGFLMMVFIRINLAGQTT</sequence>
<evidence type="ECO:0000313" key="1">
    <source>
        <dbReference type="EMBL" id="TWV98660.1"/>
    </source>
</evidence>
<dbReference type="AlphaFoldDB" id="A0A5C6LMW9"/>
<evidence type="ECO:0000313" key="2">
    <source>
        <dbReference type="Proteomes" id="UP000318815"/>
    </source>
</evidence>
<dbReference type="EMBL" id="VOHS01000025">
    <property type="protein sequence ID" value="TWV98660.1"/>
    <property type="molecule type" value="Genomic_DNA"/>
</dbReference>
<accession>A0A5C6LMW9</accession>
<dbReference type="RefSeq" id="WP_146306829.1">
    <property type="nucleotide sequence ID" value="NZ_VOHS01000025.1"/>
</dbReference>
<proteinExistence type="predicted"/>
<comment type="caution">
    <text evidence="1">The sequence shown here is derived from an EMBL/GenBank/DDBJ whole genome shotgun (WGS) entry which is preliminary data.</text>
</comment>
<dbReference type="Proteomes" id="UP000318815">
    <property type="component" value="Unassembled WGS sequence"/>
</dbReference>
<keyword evidence="2" id="KW-1185">Reference proteome</keyword>
<reference evidence="1 2" key="1">
    <citation type="submission" date="2019-08" db="EMBL/GenBank/DDBJ databases">
        <title>Whole genome sequencing of chitin degrading bacteria Chitinophaga pinensis YS16.</title>
        <authorList>
            <person name="Singh R.P."/>
            <person name="Manchanda G."/>
            <person name="Maurya I.K."/>
            <person name="Joshi N.K."/>
            <person name="Srivastava A.K."/>
        </authorList>
    </citation>
    <scope>NUCLEOTIDE SEQUENCE [LARGE SCALE GENOMIC DNA]</scope>
    <source>
        <strain evidence="1 2">YS-16</strain>
    </source>
</reference>
<protein>
    <submittedName>
        <fullName evidence="1">Uncharacterized protein</fullName>
    </submittedName>
</protein>
<organism evidence="1 2">
    <name type="scientific">Chitinophaga pinensis</name>
    <dbReference type="NCBI Taxonomy" id="79329"/>
    <lineage>
        <taxon>Bacteria</taxon>
        <taxon>Pseudomonadati</taxon>
        <taxon>Bacteroidota</taxon>
        <taxon>Chitinophagia</taxon>
        <taxon>Chitinophagales</taxon>
        <taxon>Chitinophagaceae</taxon>
        <taxon>Chitinophaga</taxon>
    </lineage>
</organism>